<evidence type="ECO:0000313" key="4">
    <source>
        <dbReference type="Proteomes" id="UP001152797"/>
    </source>
</evidence>
<proteinExistence type="predicted"/>
<dbReference type="OrthoDB" id="446129at2759"/>
<evidence type="ECO:0000313" key="3">
    <source>
        <dbReference type="EMBL" id="CAL4793741.1"/>
    </source>
</evidence>
<dbReference type="AlphaFoldDB" id="A0A9P1D914"/>
<keyword evidence="4" id="KW-1185">Reference proteome</keyword>
<evidence type="ECO:0000313" key="2">
    <source>
        <dbReference type="EMBL" id="CAI4006429.1"/>
    </source>
</evidence>
<evidence type="ECO:0000256" key="1">
    <source>
        <dbReference type="SAM" id="SignalP"/>
    </source>
</evidence>
<feature type="signal peptide" evidence="1">
    <location>
        <begin position="1"/>
        <end position="24"/>
    </location>
</feature>
<dbReference type="EMBL" id="CAMXCT020003823">
    <property type="protein sequence ID" value="CAL1159804.1"/>
    <property type="molecule type" value="Genomic_DNA"/>
</dbReference>
<reference evidence="2" key="1">
    <citation type="submission" date="2022-10" db="EMBL/GenBank/DDBJ databases">
        <authorList>
            <person name="Chen Y."/>
            <person name="Dougan E. K."/>
            <person name="Chan C."/>
            <person name="Rhodes N."/>
            <person name="Thang M."/>
        </authorList>
    </citation>
    <scope>NUCLEOTIDE SEQUENCE</scope>
</reference>
<sequence>MLGGCCTLLVPVLAVLVGTGLVKIDVTPLFCATGKLLPSYAMKGPGDKDLLVPNKEIRNFMKKVGTKGGTAAFPLQGVYMFDQMGPVGWIDFSNLKLDSSSKAGDINIWDCTAQADVPEPKFGGIGPFIPGSYLIPYAEKMQYKVRFYCPSTLQDGEYCFVGDSFFGKPFSDTYEAGPMLWHLTQYDGGRKYVRDTWIVPPWATPDETYAKTHTQFHSYNLLRLMYPNGTIDEEHFALFMEKQNGQDLVALSFSKTAFLAEGRGPSKLDVGRRQGLLGSMASMLCAEALGNELEEAQAVGVAFDYRKLDEIDPSTRKIVGDLNSEKAQKAIALISDAKQKAETLFRNYKEDVTVRWKPFLTPIPEMRAAVEEIQELFDQESKKDVERVGRLLLSARYKLNEAPSVNPKISESAWISATGSWTQYALDKRLTGTVQCLGTNARFKLPVEHVAWCLGSCKQVT</sequence>
<dbReference type="EMBL" id="CAMXCT010003823">
    <property type="protein sequence ID" value="CAI4006429.1"/>
    <property type="molecule type" value="Genomic_DNA"/>
</dbReference>
<comment type="caution">
    <text evidence="2">The sequence shown here is derived from an EMBL/GenBank/DDBJ whole genome shotgun (WGS) entry which is preliminary data.</text>
</comment>
<accession>A0A9P1D914</accession>
<gene>
    <name evidence="2" type="ORF">C1SCF055_LOCUS32069</name>
</gene>
<protein>
    <submittedName>
        <fullName evidence="2">Uncharacterized protein</fullName>
    </submittedName>
</protein>
<dbReference type="Proteomes" id="UP001152797">
    <property type="component" value="Unassembled WGS sequence"/>
</dbReference>
<keyword evidence="1" id="KW-0732">Signal</keyword>
<name>A0A9P1D914_9DINO</name>
<dbReference type="EMBL" id="CAMXCT030003823">
    <property type="protein sequence ID" value="CAL4793741.1"/>
    <property type="molecule type" value="Genomic_DNA"/>
</dbReference>
<feature type="chain" id="PRO_5043271253" evidence="1">
    <location>
        <begin position="25"/>
        <end position="461"/>
    </location>
</feature>
<reference evidence="3 4" key="2">
    <citation type="submission" date="2024-05" db="EMBL/GenBank/DDBJ databases">
        <authorList>
            <person name="Chen Y."/>
            <person name="Shah S."/>
            <person name="Dougan E. K."/>
            <person name="Thang M."/>
            <person name="Chan C."/>
        </authorList>
    </citation>
    <scope>NUCLEOTIDE SEQUENCE [LARGE SCALE GENOMIC DNA]</scope>
</reference>
<organism evidence="2">
    <name type="scientific">Cladocopium goreaui</name>
    <dbReference type="NCBI Taxonomy" id="2562237"/>
    <lineage>
        <taxon>Eukaryota</taxon>
        <taxon>Sar</taxon>
        <taxon>Alveolata</taxon>
        <taxon>Dinophyceae</taxon>
        <taxon>Suessiales</taxon>
        <taxon>Symbiodiniaceae</taxon>
        <taxon>Cladocopium</taxon>
    </lineage>
</organism>